<reference evidence="2 3" key="1">
    <citation type="submission" date="2020-06" db="EMBL/GenBank/DDBJ databases">
        <authorList>
            <person name="Li R."/>
            <person name="Bekaert M."/>
        </authorList>
    </citation>
    <scope>NUCLEOTIDE SEQUENCE [LARGE SCALE GENOMIC DNA]</scope>
    <source>
        <strain evidence="3">wild</strain>
    </source>
</reference>
<gene>
    <name evidence="2" type="ORF">MCOR_49638</name>
</gene>
<organism evidence="2 3">
    <name type="scientific">Mytilus coruscus</name>
    <name type="common">Sea mussel</name>
    <dbReference type="NCBI Taxonomy" id="42192"/>
    <lineage>
        <taxon>Eukaryota</taxon>
        <taxon>Metazoa</taxon>
        <taxon>Spiralia</taxon>
        <taxon>Lophotrochozoa</taxon>
        <taxon>Mollusca</taxon>
        <taxon>Bivalvia</taxon>
        <taxon>Autobranchia</taxon>
        <taxon>Pteriomorphia</taxon>
        <taxon>Mytilida</taxon>
        <taxon>Mytiloidea</taxon>
        <taxon>Mytilidae</taxon>
        <taxon>Mytilinae</taxon>
        <taxon>Mytilus</taxon>
    </lineage>
</organism>
<dbReference type="Proteomes" id="UP000507470">
    <property type="component" value="Unassembled WGS sequence"/>
</dbReference>
<dbReference type="EMBL" id="CACVKT020008727">
    <property type="protein sequence ID" value="CAC5417083.1"/>
    <property type="molecule type" value="Genomic_DNA"/>
</dbReference>
<name>A0A6J8EAT5_MYTCO</name>
<keyword evidence="3" id="KW-1185">Reference proteome</keyword>
<proteinExistence type="predicted"/>
<feature type="compositionally biased region" description="Basic and acidic residues" evidence="1">
    <location>
        <begin position="1"/>
        <end position="11"/>
    </location>
</feature>
<dbReference type="AlphaFoldDB" id="A0A6J8EAT5"/>
<accession>A0A6J8EAT5</accession>
<evidence type="ECO:0000256" key="1">
    <source>
        <dbReference type="SAM" id="MobiDB-lite"/>
    </source>
</evidence>
<evidence type="ECO:0000313" key="2">
    <source>
        <dbReference type="EMBL" id="CAC5417083.1"/>
    </source>
</evidence>
<sequence length="172" mass="19608">MAGIEEQDKQFDSMSTKMVEASSAARRPLIQLNSSINEQQNSGDDIQTLSVRISDSERQNSCILFSAEASQNSINSDHDDDNTCDGRNEKSCETEKQDKSVSHTLSDKFGLDAYTSLLSEKTGLVLEQNQIDVLRGSWRSETHHEITSYTENYRQSFQIDAIFLVYRQWRKQ</sequence>
<feature type="region of interest" description="Disordered" evidence="1">
    <location>
        <begin position="1"/>
        <end position="23"/>
    </location>
</feature>
<evidence type="ECO:0000313" key="3">
    <source>
        <dbReference type="Proteomes" id="UP000507470"/>
    </source>
</evidence>
<protein>
    <submittedName>
        <fullName evidence="2">Uncharacterized protein</fullName>
    </submittedName>
</protein>